<accession>A0A5B8UJZ8</accession>
<evidence type="ECO:0000256" key="5">
    <source>
        <dbReference type="ARBA" id="ARBA00023136"/>
    </source>
</evidence>
<organism evidence="8 9">
    <name type="scientific">Flavisolibacter ginsenosidimutans</name>
    <dbReference type="NCBI Taxonomy" id="661481"/>
    <lineage>
        <taxon>Bacteria</taxon>
        <taxon>Pseudomonadati</taxon>
        <taxon>Bacteroidota</taxon>
        <taxon>Chitinophagia</taxon>
        <taxon>Chitinophagales</taxon>
        <taxon>Chitinophagaceae</taxon>
        <taxon>Flavisolibacter</taxon>
    </lineage>
</organism>
<keyword evidence="6 8" id="KW-0012">Acyltransferase</keyword>
<evidence type="ECO:0000256" key="1">
    <source>
        <dbReference type="ARBA" id="ARBA00004533"/>
    </source>
</evidence>
<dbReference type="OrthoDB" id="9801955at2"/>
<comment type="subcellular location">
    <subcellularLocation>
        <location evidence="1">Cell inner membrane</location>
    </subcellularLocation>
</comment>
<keyword evidence="7" id="KW-0812">Transmembrane</keyword>
<dbReference type="GO" id="GO:0005886">
    <property type="term" value="C:plasma membrane"/>
    <property type="evidence" value="ECO:0007669"/>
    <property type="project" value="UniProtKB-SubCell"/>
</dbReference>
<keyword evidence="5 7" id="KW-0472">Membrane</keyword>
<dbReference type="AlphaFoldDB" id="A0A5B8UJZ8"/>
<keyword evidence="7" id="KW-1133">Transmembrane helix</keyword>
<dbReference type="Pfam" id="PF03279">
    <property type="entry name" value="Lip_A_acyltrans"/>
    <property type="match status" value="1"/>
</dbReference>
<dbReference type="GO" id="GO:0009247">
    <property type="term" value="P:glycolipid biosynthetic process"/>
    <property type="evidence" value="ECO:0007669"/>
    <property type="project" value="UniProtKB-ARBA"/>
</dbReference>
<gene>
    <name evidence="8" type="ORF">FSB75_13585</name>
</gene>
<dbReference type="CDD" id="cd07984">
    <property type="entry name" value="LPLAT_LABLAT-like"/>
    <property type="match status" value="1"/>
</dbReference>
<keyword evidence="2" id="KW-1003">Cell membrane</keyword>
<reference evidence="8 9" key="1">
    <citation type="journal article" date="2015" name="Int. J. Syst. Evol. Microbiol.">
        <title>Flavisolibacter ginsenosidimutans sp. nov., with ginsenoside-converting activity isolated from soil used for cultivating ginseng.</title>
        <authorList>
            <person name="Zhao Y."/>
            <person name="Liu Q."/>
            <person name="Kang M.S."/>
            <person name="Jin F."/>
            <person name="Yu H."/>
            <person name="Im W.T."/>
        </authorList>
    </citation>
    <scope>NUCLEOTIDE SEQUENCE [LARGE SCALE GENOMIC DNA]</scope>
    <source>
        <strain evidence="8 9">Gsoil 636</strain>
    </source>
</reference>
<dbReference type="Proteomes" id="UP000321204">
    <property type="component" value="Chromosome"/>
</dbReference>
<dbReference type="PANTHER" id="PTHR30606">
    <property type="entry name" value="LIPID A BIOSYNTHESIS LAUROYL ACYLTRANSFERASE"/>
    <property type="match status" value="1"/>
</dbReference>
<name>A0A5B8UJZ8_9BACT</name>
<evidence type="ECO:0000256" key="2">
    <source>
        <dbReference type="ARBA" id="ARBA00022475"/>
    </source>
</evidence>
<protein>
    <submittedName>
        <fullName evidence="8">Lipid A biosynthesis acyltransferase</fullName>
    </submittedName>
</protein>
<dbReference type="PANTHER" id="PTHR30606:SF10">
    <property type="entry name" value="PHOSPHATIDYLINOSITOL MANNOSIDE ACYLTRANSFERASE"/>
    <property type="match status" value="1"/>
</dbReference>
<evidence type="ECO:0000256" key="3">
    <source>
        <dbReference type="ARBA" id="ARBA00022519"/>
    </source>
</evidence>
<dbReference type="GO" id="GO:0016746">
    <property type="term" value="F:acyltransferase activity"/>
    <property type="evidence" value="ECO:0007669"/>
    <property type="project" value="UniProtKB-KW"/>
</dbReference>
<dbReference type="EMBL" id="CP042433">
    <property type="protein sequence ID" value="QEC56883.1"/>
    <property type="molecule type" value="Genomic_DNA"/>
</dbReference>
<evidence type="ECO:0000256" key="6">
    <source>
        <dbReference type="ARBA" id="ARBA00023315"/>
    </source>
</evidence>
<evidence type="ECO:0000313" key="9">
    <source>
        <dbReference type="Proteomes" id="UP000321204"/>
    </source>
</evidence>
<proteinExistence type="predicted"/>
<feature type="transmembrane region" description="Helical" evidence="7">
    <location>
        <begin position="20"/>
        <end position="37"/>
    </location>
</feature>
<evidence type="ECO:0000256" key="4">
    <source>
        <dbReference type="ARBA" id="ARBA00022679"/>
    </source>
</evidence>
<dbReference type="InterPro" id="IPR004960">
    <property type="entry name" value="LipA_acyltrans"/>
</dbReference>
<evidence type="ECO:0000313" key="8">
    <source>
        <dbReference type="EMBL" id="QEC56883.1"/>
    </source>
</evidence>
<keyword evidence="3" id="KW-0997">Cell inner membrane</keyword>
<sequence>MYYLVYGPLYLLSLLPLRVLYLLSDFAYVLVYHLVGYRKKVVRYNLSVAFPNKTEKERQGIEKKFYKNFTDSFIETIKALSASPQFIKEHFTGDFSVFDELNRKGVQKVQLHSGHNFNWEYGNLSIPLQSPYPMLTVYMPITNSIFNRLFYKMRSKTGAKLLSATNIRSEILPHRHGKYVLALVADQNPGHPKSAYWVNFFERPTPFVKAPESGARRGNIPVVFCYFRKEKRGYYRIHFQLAEEHPSTTEVGELTKKYAAFLQDAIKQQPDNWLWSHRRWKWDWKEEYGKIIE</sequence>
<dbReference type="RefSeq" id="WP_146788502.1">
    <property type="nucleotide sequence ID" value="NZ_BAABIO010000003.1"/>
</dbReference>
<keyword evidence="4 8" id="KW-0808">Transferase</keyword>
<dbReference type="KEGG" id="fgg:FSB75_13585"/>
<keyword evidence="9" id="KW-1185">Reference proteome</keyword>
<evidence type="ECO:0000256" key="7">
    <source>
        <dbReference type="SAM" id="Phobius"/>
    </source>
</evidence>